<dbReference type="FunFam" id="1.10.10.10:FF:000322">
    <property type="entry name" value="Probable disease resistance protein At1g63360"/>
    <property type="match status" value="1"/>
</dbReference>
<dbReference type="OrthoDB" id="3027644at2759"/>
<evidence type="ECO:0000259" key="4">
    <source>
        <dbReference type="Pfam" id="PF23598"/>
    </source>
</evidence>
<protein>
    <submittedName>
        <fullName evidence="5">Uncharacterized protein</fullName>
    </submittedName>
</protein>
<evidence type="ECO:0000256" key="2">
    <source>
        <dbReference type="ARBA" id="ARBA00022821"/>
    </source>
</evidence>
<dbReference type="Proteomes" id="UP000489600">
    <property type="component" value="Unassembled WGS sequence"/>
</dbReference>
<dbReference type="SUPFAM" id="SSF52540">
    <property type="entry name" value="P-loop containing nucleoside triphosphate hydrolases"/>
    <property type="match status" value="1"/>
</dbReference>
<dbReference type="InterPro" id="IPR055414">
    <property type="entry name" value="LRR_R13L4/SHOC2-like"/>
</dbReference>
<evidence type="ECO:0000313" key="6">
    <source>
        <dbReference type="Proteomes" id="UP000489600"/>
    </source>
</evidence>
<name>A0A565BTA1_9BRAS</name>
<dbReference type="InterPro" id="IPR044974">
    <property type="entry name" value="Disease_R_plants"/>
</dbReference>
<dbReference type="PANTHER" id="PTHR23155:SF1193">
    <property type="entry name" value="DISEASE RESISTANCE PROTEIN RPP13-RELATED"/>
    <property type="match status" value="1"/>
</dbReference>
<comment type="caution">
    <text evidence="5">The sequence shown here is derived from an EMBL/GenBank/DDBJ whole genome shotgun (WGS) entry which is preliminary data.</text>
</comment>
<dbReference type="EMBL" id="CABITT030000005">
    <property type="protein sequence ID" value="VVB04603.1"/>
    <property type="molecule type" value="Genomic_DNA"/>
</dbReference>
<dbReference type="GO" id="GO:0098542">
    <property type="term" value="P:defense response to other organism"/>
    <property type="evidence" value="ECO:0007669"/>
    <property type="project" value="TreeGrafter"/>
</dbReference>
<dbReference type="Gene3D" id="1.10.10.10">
    <property type="entry name" value="Winged helix-like DNA-binding domain superfamily/Winged helix DNA-binding domain"/>
    <property type="match status" value="1"/>
</dbReference>
<dbReference type="GO" id="GO:0043531">
    <property type="term" value="F:ADP binding"/>
    <property type="evidence" value="ECO:0007669"/>
    <property type="project" value="InterPro"/>
</dbReference>
<dbReference type="Pfam" id="PF23559">
    <property type="entry name" value="WHD_DRP"/>
    <property type="match status" value="1"/>
</dbReference>
<evidence type="ECO:0000256" key="1">
    <source>
        <dbReference type="ARBA" id="ARBA00022737"/>
    </source>
</evidence>
<reference evidence="5" key="1">
    <citation type="submission" date="2019-07" db="EMBL/GenBank/DDBJ databases">
        <authorList>
            <person name="Dittberner H."/>
        </authorList>
    </citation>
    <scope>NUCLEOTIDE SEQUENCE [LARGE SCALE GENOMIC DNA]</scope>
</reference>
<evidence type="ECO:0000259" key="3">
    <source>
        <dbReference type="Pfam" id="PF23559"/>
    </source>
</evidence>
<organism evidence="5 6">
    <name type="scientific">Arabis nemorensis</name>
    <dbReference type="NCBI Taxonomy" id="586526"/>
    <lineage>
        <taxon>Eukaryota</taxon>
        <taxon>Viridiplantae</taxon>
        <taxon>Streptophyta</taxon>
        <taxon>Embryophyta</taxon>
        <taxon>Tracheophyta</taxon>
        <taxon>Spermatophyta</taxon>
        <taxon>Magnoliopsida</taxon>
        <taxon>eudicotyledons</taxon>
        <taxon>Gunneridae</taxon>
        <taxon>Pentapetalae</taxon>
        <taxon>rosids</taxon>
        <taxon>malvids</taxon>
        <taxon>Brassicales</taxon>
        <taxon>Brassicaceae</taxon>
        <taxon>Arabideae</taxon>
        <taxon>Arabis</taxon>
    </lineage>
</organism>
<feature type="domain" description="Disease resistance R13L4/SHOC-2-like LRR" evidence="4">
    <location>
        <begin position="259"/>
        <end position="495"/>
    </location>
</feature>
<accession>A0A565BTA1</accession>
<dbReference type="AlphaFoldDB" id="A0A565BTA1"/>
<sequence length="504" mass="58708">MRVRAVAEGVDERVYAHKLRFLTFDESWKLFEQRAFGNMQRVDEDLQKIGKEMVQKCGGLPLAIVVLAGLLSRMRKNEWHEMCTSLWRRLKDNSIHVSTSVFDLRFKEMRQELKLCFLYLSVFPEDYEINVKDLIRLLVAEGFIQKDEEMTMEDLARYYIEELIDRSLVKAEKIERRKVMSCRIHDLLRDVAIKKAKELNFVNVYNDQHSSTSCRREVSHHLINNRYLCDRRVNKGLRSLLFFGQGPGISGGYVETFTLKLKLLRVLNLGGLMFLFHGEFHFSLPAVIGELIHLRYLGVADTGLNNLPAFISNLRFLQTLDAGGKQSLDFERTTDLSKLTSLRHVIGKFVGELLIGDAGNLQTLRSISSYSWSKLKHESLKNLRDLEIYDQYSTWEHQKIFPLDLVSLSKLTNLRVLKLEVKIFNLLLSESEEAVRFQFLVELTLHCDIRKLPKDMDLIFPSLEMFRLQGSKLEEDPMLVLQKLPRLEDLVLEYCHQIWSAEEA</sequence>
<dbReference type="Gene3D" id="1.10.8.430">
    <property type="entry name" value="Helical domain of apoptotic protease-activating factors"/>
    <property type="match status" value="1"/>
</dbReference>
<feature type="domain" description="Disease resistance protein winged helix" evidence="3">
    <location>
        <begin position="122"/>
        <end position="192"/>
    </location>
</feature>
<evidence type="ECO:0000313" key="5">
    <source>
        <dbReference type="EMBL" id="VVB04603.1"/>
    </source>
</evidence>
<dbReference type="InterPro" id="IPR058922">
    <property type="entry name" value="WHD_DRP"/>
</dbReference>
<dbReference type="InterPro" id="IPR032675">
    <property type="entry name" value="LRR_dom_sf"/>
</dbReference>
<dbReference type="FunFam" id="1.10.8.430:FF:000003">
    <property type="entry name" value="Probable disease resistance protein At5g66910"/>
    <property type="match status" value="1"/>
</dbReference>
<dbReference type="PANTHER" id="PTHR23155">
    <property type="entry name" value="DISEASE RESISTANCE PROTEIN RP"/>
    <property type="match status" value="1"/>
</dbReference>
<dbReference type="Gene3D" id="3.80.10.10">
    <property type="entry name" value="Ribonuclease Inhibitor"/>
    <property type="match status" value="1"/>
</dbReference>
<dbReference type="InterPro" id="IPR036388">
    <property type="entry name" value="WH-like_DNA-bd_sf"/>
</dbReference>
<dbReference type="SUPFAM" id="SSF52058">
    <property type="entry name" value="L domain-like"/>
    <property type="match status" value="1"/>
</dbReference>
<keyword evidence="2" id="KW-0611">Plant defense</keyword>
<keyword evidence="1" id="KW-0677">Repeat</keyword>
<gene>
    <name evidence="5" type="ORF">ANE_LOCUS15047</name>
</gene>
<dbReference type="InterPro" id="IPR042197">
    <property type="entry name" value="Apaf_helical"/>
</dbReference>
<proteinExistence type="predicted"/>
<dbReference type="Pfam" id="PF23598">
    <property type="entry name" value="LRR_14"/>
    <property type="match status" value="1"/>
</dbReference>
<keyword evidence="6" id="KW-1185">Reference proteome</keyword>
<dbReference type="InterPro" id="IPR027417">
    <property type="entry name" value="P-loop_NTPase"/>
</dbReference>